<reference evidence="1 2" key="1">
    <citation type="submission" date="2020-09" db="EMBL/GenBank/DDBJ databases">
        <title>Paenibacillus sp. strain PR3 16S rRNA gene Genome sequencing and assembly.</title>
        <authorList>
            <person name="Kim J."/>
        </authorList>
    </citation>
    <scope>NUCLEOTIDE SEQUENCE [LARGE SCALE GENOMIC DNA]</scope>
    <source>
        <strain evidence="1 2">PR3</strain>
    </source>
</reference>
<dbReference type="RefSeq" id="WP_191201763.1">
    <property type="nucleotide sequence ID" value="NZ_JACXZA010000001.1"/>
</dbReference>
<sequence>MLLCAVCNGIRVLDLVCPACSDAAEDYGRVSDWNGPYAPYEPIQIEEEYAAATQTEDVLVCRHSAYCSHCSYSFVVDVVME</sequence>
<evidence type="ECO:0000313" key="2">
    <source>
        <dbReference type="Proteomes" id="UP000609346"/>
    </source>
</evidence>
<keyword evidence="2" id="KW-1185">Reference proteome</keyword>
<protein>
    <submittedName>
        <fullName evidence="1">Uncharacterized protein</fullName>
    </submittedName>
</protein>
<evidence type="ECO:0000313" key="1">
    <source>
        <dbReference type="EMBL" id="MBD3917472.1"/>
    </source>
</evidence>
<comment type="caution">
    <text evidence="1">The sequence shown here is derived from an EMBL/GenBank/DDBJ whole genome shotgun (WGS) entry which is preliminary data.</text>
</comment>
<dbReference type="Proteomes" id="UP000609346">
    <property type="component" value="Unassembled WGS sequence"/>
</dbReference>
<gene>
    <name evidence="1" type="ORF">H8B09_01795</name>
</gene>
<accession>A0ABR8MN85</accession>
<name>A0ABR8MN85_9BACL</name>
<proteinExistence type="predicted"/>
<dbReference type="EMBL" id="JACXZA010000001">
    <property type="protein sequence ID" value="MBD3917472.1"/>
    <property type="molecule type" value="Genomic_DNA"/>
</dbReference>
<organism evidence="1 2">
    <name type="scientific">Paenibacillus terricola</name>
    <dbReference type="NCBI Taxonomy" id="2763503"/>
    <lineage>
        <taxon>Bacteria</taxon>
        <taxon>Bacillati</taxon>
        <taxon>Bacillota</taxon>
        <taxon>Bacilli</taxon>
        <taxon>Bacillales</taxon>
        <taxon>Paenibacillaceae</taxon>
        <taxon>Paenibacillus</taxon>
    </lineage>
</organism>